<dbReference type="PATRIC" id="fig|634177.7.peg.2309"/>
<dbReference type="EMBL" id="AP012159">
    <property type="protein sequence ID" value="BAK84448.1"/>
    <property type="molecule type" value="Genomic_DNA"/>
</dbReference>
<protein>
    <submittedName>
        <fullName evidence="2">Uncharacterized protein</fullName>
    </submittedName>
</protein>
<organism evidence="2 3">
    <name type="scientific">Komagataeibacter medellinensis (strain NBRC 3288 / BCRC 11682 / LMG 1693 / Kondo 51)</name>
    <name type="common">Gluconacetobacter medellinensis</name>
    <dbReference type="NCBI Taxonomy" id="634177"/>
    <lineage>
        <taxon>Bacteria</taxon>
        <taxon>Pseudomonadati</taxon>
        <taxon>Pseudomonadota</taxon>
        <taxon>Alphaproteobacteria</taxon>
        <taxon>Acetobacterales</taxon>
        <taxon>Acetobacteraceae</taxon>
        <taxon>Komagataeibacter</taxon>
    </lineage>
</organism>
<accession>G2I0J0</accession>
<evidence type="ECO:0000256" key="1">
    <source>
        <dbReference type="SAM" id="MobiDB-lite"/>
    </source>
</evidence>
<reference evidence="3" key="1">
    <citation type="journal article" date="2011" name="J. Bacteriol.">
        <title>Complete genome sequence of NBRC 3288, a unique cellulose-nonproducing strain of Gluconacetobacter xylinus isolated from vinegar.</title>
        <authorList>
            <person name="Ogino H."/>
            <person name="Azuma Y."/>
            <person name="Hosoyama A."/>
            <person name="Nakazawa H."/>
            <person name="Matsutani M."/>
            <person name="Hasegawa A."/>
            <person name="Otsuyama K."/>
            <person name="Matsushita K."/>
            <person name="Fujita N."/>
            <person name="Shirai M."/>
        </authorList>
    </citation>
    <scope>NUCLEOTIDE SEQUENCE [LARGE SCALE GENOMIC DNA]</scope>
    <source>
        <strain evidence="3">NBRC 3288 / BCRC 11682 / LMG 1693</strain>
    </source>
</reference>
<dbReference type="eggNOG" id="COG0438">
    <property type="taxonomic scope" value="Bacteria"/>
</dbReference>
<evidence type="ECO:0000313" key="2">
    <source>
        <dbReference type="EMBL" id="BAK84448.1"/>
    </source>
</evidence>
<gene>
    <name evidence="2" type="ordered locus">GLX_20360</name>
</gene>
<feature type="compositionally biased region" description="Basic residues" evidence="1">
    <location>
        <begin position="308"/>
        <end position="319"/>
    </location>
</feature>
<feature type="region of interest" description="Disordered" evidence="1">
    <location>
        <begin position="1"/>
        <end position="21"/>
    </location>
</feature>
<dbReference type="HOGENOM" id="CLU_053664_0_0_5"/>
<dbReference type="Proteomes" id="UP000009044">
    <property type="component" value="Chromosome"/>
</dbReference>
<sequence length="394" mass="40898">MRPVALRNVGGNMTETGPAPVPPVQAGKVQATARLMRLEAGTYCIFHASGPVSGGAGPLSGMRVSPPPGGSAVQVSTFEADGWIGARDGAALVRVPPPGGAVLITTYHAEGAPDLPGLQVVRLSGTAPVRAGGPAAPAAPPVQAEAGSMVAHIQRQGDVSVPLGAWMGRNGSGQWLEGFEITPAMGVAVGDIEYQAILGQDWYSPWVEGGQYCGSRGMALPLLGLRVRLKEDAARTFACRVEASFTDGTRIGPVEDEPLMAATQAPLESFRIEITPRIAGELPVPPDNAAEETLLAASADLQPAAGGRLRRGRRARPARRPVQPAVPDADGRQVAAVQEGEDVTASSPPRSTGPVPWWNRRPERPVAGTDNVAVDPASGRRGKAPRRSRARADA</sequence>
<dbReference type="KEGG" id="gxy:GLX_20360"/>
<dbReference type="STRING" id="634177.GLX_20360"/>
<proteinExistence type="predicted"/>
<dbReference type="AlphaFoldDB" id="G2I0J0"/>
<evidence type="ECO:0000313" key="3">
    <source>
        <dbReference type="Proteomes" id="UP000009044"/>
    </source>
</evidence>
<feature type="compositionally biased region" description="Basic residues" evidence="1">
    <location>
        <begin position="380"/>
        <end position="394"/>
    </location>
</feature>
<name>G2I0J0_KOMMN</name>
<feature type="region of interest" description="Disordered" evidence="1">
    <location>
        <begin position="301"/>
        <end position="394"/>
    </location>
</feature>